<feature type="active site" description="Proton acceptor" evidence="4">
    <location>
        <position position="223"/>
    </location>
</feature>
<feature type="domain" description="PNPLA" evidence="5">
    <location>
        <begin position="20"/>
        <end position="236"/>
    </location>
</feature>
<dbReference type="Gene3D" id="3.40.50.300">
    <property type="entry name" value="P-loop containing nucleotide triphosphate hydrolases"/>
    <property type="match status" value="1"/>
</dbReference>
<feature type="non-terminal residue" evidence="6">
    <location>
        <position position="884"/>
    </location>
</feature>
<comment type="caution">
    <text evidence="6">The sequence shown here is derived from an EMBL/GenBank/DDBJ whole genome shotgun (WGS) entry which is preliminary data.</text>
</comment>
<dbReference type="InterPro" id="IPR016035">
    <property type="entry name" value="Acyl_Trfase/lysoPLipase"/>
</dbReference>
<dbReference type="CDD" id="cd07216">
    <property type="entry name" value="Pat17_PNPLA8_PNPLA9_like3"/>
    <property type="match status" value="1"/>
</dbReference>
<evidence type="ECO:0000313" key="7">
    <source>
        <dbReference type="Proteomes" id="UP000036947"/>
    </source>
</evidence>
<dbReference type="Gene3D" id="1.25.40.10">
    <property type="entry name" value="Tetratricopeptide repeat domain"/>
    <property type="match status" value="1"/>
</dbReference>
<dbReference type="PROSITE" id="PS51635">
    <property type="entry name" value="PNPLA"/>
    <property type="match status" value="1"/>
</dbReference>
<dbReference type="OrthoDB" id="4927459at2759"/>
<feature type="active site" description="Nucleophile" evidence="4">
    <location>
        <position position="66"/>
    </location>
</feature>
<dbReference type="Pfam" id="PF13424">
    <property type="entry name" value="TPR_12"/>
    <property type="match status" value="1"/>
</dbReference>
<feature type="short sequence motif" description="GXSXG" evidence="4">
    <location>
        <begin position="64"/>
        <end position="68"/>
    </location>
</feature>
<comment type="caution">
    <text evidence="4">Lacks conserved residue(s) required for the propagation of feature annotation.</text>
</comment>
<evidence type="ECO:0000256" key="3">
    <source>
        <dbReference type="ARBA" id="ARBA00023098"/>
    </source>
</evidence>
<dbReference type="SUPFAM" id="SSF52540">
    <property type="entry name" value="P-loop containing nucleoside triphosphate hydrolases"/>
    <property type="match status" value="1"/>
</dbReference>
<evidence type="ECO:0000256" key="2">
    <source>
        <dbReference type="ARBA" id="ARBA00022963"/>
    </source>
</evidence>
<proteinExistence type="predicted"/>
<dbReference type="Gene3D" id="3.40.1090.10">
    <property type="entry name" value="Cytosolic phospholipase A2 catalytic domain"/>
    <property type="match status" value="1"/>
</dbReference>
<dbReference type="GO" id="GO:0043531">
    <property type="term" value="F:ADP binding"/>
    <property type="evidence" value="ECO:0007669"/>
    <property type="project" value="InterPro"/>
</dbReference>
<keyword evidence="2 4" id="KW-0442">Lipid degradation</keyword>
<dbReference type="GO" id="GO:0046486">
    <property type="term" value="P:glycerolipid metabolic process"/>
    <property type="evidence" value="ECO:0007669"/>
    <property type="project" value="UniProtKB-ARBA"/>
</dbReference>
<evidence type="ECO:0000313" key="6">
    <source>
        <dbReference type="EMBL" id="KND93534.1"/>
    </source>
</evidence>
<dbReference type="InterPro" id="IPR011990">
    <property type="entry name" value="TPR-like_helical_dom_sf"/>
</dbReference>
<dbReference type="GO" id="GO:0016042">
    <property type="term" value="P:lipid catabolic process"/>
    <property type="evidence" value="ECO:0007669"/>
    <property type="project" value="UniProtKB-UniRule"/>
</dbReference>
<dbReference type="InterPro" id="IPR027417">
    <property type="entry name" value="P-loop_NTPase"/>
</dbReference>
<reference evidence="6 7" key="1">
    <citation type="journal article" date="2015" name="BMC Genomics">
        <title>The genome of the truffle-parasite Tolypocladium ophioglossoides and the evolution of antifungal peptaibiotics.</title>
        <authorList>
            <person name="Quandt C.A."/>
            <person name="Bushley K.E."/>
            <person name="Spatafora J.W."/>
        </authorList>
    </citation>
    <scope>NUCLEOTIDE SEQUENCE [LARGE SCALE GENOMIC DNA]</scope>
    <source>
        <strain evidence="6 7">CBS 100239</strain>
    </source>
</reference>
<dbReference type="EMBL" id="LFRF01000003">
    <property type="protein sequence ID" value="KND93534.1"/>
    <property type="molecule type" value="Genomic_DNA"/>
</dbReference>
<sequence length="884" mass="98556">MTTMNRTETAEVQSRPLRVLSLDGGGIRGISSLLILEDIMERLRQTEGLERVPRPCKYFDLIGGTSTGGIIAIMLGRLGMSVDECIRAYKKVAQQAFTPKRTSILPASPSGAFSATQLEAAIKKTVREFCVNPVCVDQRDRSKSTTDTCPHGEMEFRDSSCCDTVVLAITKDDVDALPTLFTTYDTSVRLEGCTVWQVARATSAATTFFKQIRVGRDDIEFVDAGFGFNNPCEVLIDEAQQRFPRRGSMRILSFGTGLGDVVTIDNTRKSIIKALIQMATTSKKVALRLDGRFGDSNEYCRFNVDRGLEDITLSDWARASKISSHTQNYLAENRRAIEKFIHHFTKATSLASVESGGEFAELSSTANIVCHHIPFPRNEVFVGRKSVMNTLTQRLFGKSSIPRVALVGLGGIGKTQVALQIAYWVKDNERNCSVFWLPALSMASFSRTCADLTGKLSIQSSHNEDPKELLKTYLSSATSGNWLLIVDNADDMNVIYGPTEQSGGIDDFLPQSDNGRILFTTRSQEVAVTTAGSDVIELLEMSQKEGKAFLAKSLIRKDQLQQDDVVVELLERLTYLPLAIAQAAAYVNMKKVHLKEYLRLCKNTDQDMIELLRSKFRDKAHYSSSQGAVATTWIISFSQIRETDQLAAQLLLFIAWIEPRAIPRSILPSPASEQARTNAIGTLCGYGFLSWREDNETLDLHSLVHLAMRAWARKVGMEEACKKDVLAHICRVFPSDRWEDRELWRQQLPHALGVLLACEDIETDEYCDLGYWVGRCLSRDGRIMEAVEVLKQVMKRRETLAEDHPDRLASQHALAGAYQANGQVSEVVKILEQVVEIQKILAENYPDRLASQYALAGAYQDNGRVPEAVKILEQVVEIQKTLAE</sequence>
<keyword evidence="3 4" id="KW-0443">Lipid metabolism</keyword>
<name>A0A0L0NHL3_TOLOC</name>
<dbReference type="STRING" id="1163406.A0A0L0NHL3"/>
<protein>
    <recommendedName>
        <fullName evidence="5">PNPLA domain-containing protein</fullName>
    </recommendedName>
</protein>
<evidence type="ECO:0000256" key="4">
    <source>
        <dbReference type="PROSITE-ProRule" id="PRU01161"/>
    </source>
</evidence>
<dbReference type="GO" id="GO:0019369">
    <property type="term" value="P:arachidonate metabolic process"/>
    <property type="evidence" value="ECO:0007669"/>
    <property type="project" value="TreeGrafter"/>
</dbReference>
<dbReference type="GO" id="GO:0047499">
    <property type="term" value="F:calcium-independent phospholipase A2 activity"/>
    <property type="evidence" value="ECO:0007669"/>
    <property type="project" value="TreeGrafter"/>
</dbReference>
<feature type="short sequence motif" description="GXGXXG" evidence="4">
    <location>
        <begin position="24"/>
        <end position="29"/>
    </location>
</feature>
<organism evidence="6 7">
    <name type="scientific">Tolypocladium ophioglossoides (strain CBS 100239)</name>
    <name type="common">Snaketongue truffleclub</name>
    <name type="synonym">Elaphocordyceps ophioglossoides</name>
    <dbReference type="NCBI Taxonomy" id="1163406"/>
    <lineage>
        <taxon>Eukaryota</taxon>
        <taxon>Fungi</taxon>
        <taxon>Dikarya</taxon>
        <taxon>Ascomycota</taxon>
        <taxon>Pezizomycotina</taxon>
        <taxon>Sordariomycetes</taxon>
        <taxon>Hypocreomycetidae</taxon>
        <taxon>Hypocreales</taxon>
        <taxon>Ophiocordycipitaceae</taxon>
        <taxon>Tolypocladium</taxon>
    </lineage>
</organism>
<dbReference type="PANTHER" id="PTHR24185:SF1">
    <property type="entry name" value="CALCIUM-INDEPENDENT PHOSPHOLIPASE A2-GAMMA"/>
    <property type="match status" value="1"/>
</dbReference>
<keyword evidence="1 4" id="KW-0378">Hydrolase</keyword>
<dbReference type="SUPFAM" id="SSF52151">
    <property type="entry name" value="FabD/lysophospholipase-like"/>
    <property type="match status" value="1"/>
</dbReference>
<dbReference type="GO" id="GO:0016020">
    <property type="term" value="C:membrane"/>
    <property type="evidence" value="ECO:0007669"/>
    <property type="project" value="TreeGrafter"/>
</dbReference>
<dbReference type="AlphaFoldDB" id="A0A0L0NHL3"/>
<dbReference type="Pfam" id="PF13374">
    <property type="entry name" value="TPR_10"/>
    <property type="match status" value="1"/>
</dbReference>
<dbReference type="Pfam" id="PF00931">
    <property type="entry name" value="NB-ARC"/>
    <property type="match status" value="1"/>
</dbReference>
<dbReference type="Proteomes" id="UP000036947">
    <property type="component" value="Unassembled WGS sequence"/>
</dbReference>
<dbReference type="Pfam" id="PF01734">
    <property type="entry name" value="Patatin"/>
    <property type="match status" value="1"/>
</dbReference>
<keyword evidence="7" id="KW-1185">Reference proteome</keyword>
<dbReference type="InterPro" id="IPR002641">
    <property type="entry name" value="PNPLA_dom"/>
</dbReference>
<gene>
    <name evidence="6" type="ORF">TOPH_01531</name>
</gene>
<dbReference type="SUPFAM" id="SSF48452">
    <property type="entry name" value="TPR-like"/>
    <property type="match status" value="1"/>
</dbReference>
<dbReference type="PANTHER" id="PTHR24185">
    <property type="entry name" value="CALCIUM-INDEPENDENT PHOSPHOLIPASE A2-GAMMA"/>
    <property type="match status" value="1"/>
</dbReference>
<dbReference type="InterPro" id="IPR002182">
    <property type="entry name" value="NB-ARC"/>
</dbReference>
<accession>A0A0L0NHL3</accession>
<evidence type="ECO:0000259" key="5">
    <source>
        <dbReference type="PROSITE" id="PS51635"/>
    </source>
</evidence>
<evidence type="ECO:0000256" key="1">
    <source>
        <dbReference type="ARBA" id="ARBA00022801"/>
    </source>
</evidence>